<dbReference type="Pfam" id="PF06073">
    <property type="entry name" value="DUF934"/>
    <property type="match status" value="1"/>
</dbReference>
<dbReference type="Proteomes" id="UP001595607">
    <property type="component" value="Unassembled WGS sequence"/>
</dbReference>
<reference evidence="2" key="1">
    <citation type="journal article" date="2019" name="Int. J. Syst. Evol. Microbiol.">
        <title>The Global Catalogue of Microorganisms (GCM) 10K type strain sequencing project: providing services to taxonomists for standard genome sequencing and annotation.</title>
        <authorList>
            <consortium name="The Broad Institute Genomics Platform"/>
            <consortium name="The Broad Institute Genome Sequencing Center for Infectious Disease"/>
            <person name="Wu L."/>
            <person name="Ma J."/>
        </authorList>
    </citation>
    <scope>NUCLEOTIDE SEQUENCE [LARGE SCALE GENOMIC DNA]</scope>
    <source>
        <strain evidence="2">KCTC 22245</strain>
    </source>
</reference>
<evidence type="ECO:0000313" key="1">
    <source>
        <dbReference type="EMBL" id="MFC3302015.1"/>
    </source>
</evidence>
<evidence type="ECO:0000313" key="2">
    <source>
        <dbReference type="Proteomes" id="UP001595607"/>
    </source>
</evidence>
<organism evidence="1 2">
    <name type="scientific">Parvularcula lutaonensis</name>
    <dbReference type="NCBI Taxonomy" id="491923"/>
    <lineage>
        <taxon>Bacteria</taxon>
        <taxon>Pseudomonadati</taxon>
        <taxon>Pseudomonadota</taxon>
        <taxon>Alphaproteobacteria</taxon>
        <taxon>Parvularculales</taxon>
        <taxon>Parvularculaceae</taxon>
        <taxon>Parvularcula</taxon>
    </lineage>
</organism>
<proteinExistence type="predicted"/>
<dbReference type="InterPro" id="IPR008318">
    <property type="entry name" value="UCP030820"/>
</dbReference>
<dbReference type="EMBL" id="JBHRVA010000002">
    <property type="protein sequence ID" value="MFC3302015.1"/>
    <property type="molecule type" value="Genomic_DNA"/>
</dbReference>
<sequence length="132" mass="14511">MPKLFRLADGAVIDVAPDADLAIPHDADLMAGAPDLSSARVVRIELPKFKDGRALTQARLLRQRHGYGGEIRAGGHVIPDQAQFLARLGVDTIEIPSETRVEDFRFALKAYRHAYQRPAQGQPAFAIRGARE</sequence>
<accession>A0ABV7M9K5</accession>
<gene>
    <name evidence="1" type="ORF">ACFONP_04645</name>
</gene>
<name>A0ABV7M9K5_9PROT</name>
<keyword evidence="2" id="KW-1185">Reference proteome</keyword>
<comment type="caution">
    <text evidence="1">The sequence shown here is derived from an EMBL/GenBank/DDBJ whole genome shotgun (WGS) entry which is preliminary data.</text>
</comment>
<dbReference type="RefSeq" id="WP_189574091.1">
    <property type="nucleotide sequence ID" value="NZ_BMXU01000001.1"/>
</dbReference>
<protein>
    <submittedName>
        <fullName evidence="1">DUF934 domain-containing protein</fullName>
    </submittedName>
</protein>